<dbReference type="CDD" id="cd06261">
    <property type="entry name" value="TM_PBP2"/>
    <property type="match status" value="1"/>
</dbReference>
<dbReference type="InterPro" id="IPR000515">
    <property type="entry name" value="MetI-like"/>
</dbReference>
<evidence type="ECO:0000256" key="1">
    <source>
        <dbReference type="ARBA" id="ARBA00004651"/>
    </source>
</evidence>
<feature type="transmembrane region" description="Helical" evidence="7">
    <location>
        <begin position="228"/>
        <end position="247"/>
    </location>
</feature>
<keyword evidence="2 7" id="KW-0813">Transport</keyword>
<evidence type="ECO:0000256" key="2">
    <source>
        <dbReference type="ARBA" id="ARBA00022448"/>
    </source>
</evidence>
<evidence type="ECO:0000259" key="8">
    <source>
        <dbReference type="PROSITE" id="PS50928"/>
    </source>
</evidence>
<evidence type="ECO:0000256" key="7">
    <source>
        <dbReference type="RuleBase" id="RU363032"/>
    </source>
</evidence>
<dbReference type="OrthoDB" id="9796361at2"/>
<comment type="similarity">
    <text evidence="7">Belongs to the binding-protein-dependent transport system permease family.</text>
</comment>
<keyword evidence="6 7" id="KW-0472">Membrane</keyword>
<name>A0A2N8HG53_9BACT</name>
<protein>
    <submittedName>
        <fullName evidence="9">ABC transporter permease</fullName>
    </submittedName>
</protein>
<feature type="transmembrane region" description="Helical" evidence="7">
    <location>
        <begin position="167"/>
        <end position="186"/>
    </location>
</feature>
<evidence type="ECO:0000256" key="5">
    <source>
        <dbReference type="ARBA" id="ARBA00022989"/>
    </source>
</evidence>
<evidence type="ECO:0000256" key="6">
    <source>
        <dbReference type="ARBA" id="ARBA00023136"/>
    </source>
</evidence>
<feature type="domain" description="ABC transmembrane type-1" evidence="8">
    <location>
        <begin position="63"/>
        <end position="246"/>
    </location>
</feature>
<keyword evidence="5 7" id="KW-1133">Transmembrane helix</keyword>
<feature type="transmembrane region" description="Helical" evidence="7">
    <location>
        <begin position="192"/>
        <end position="216"/>
    </location>
</feature>
<evidence type="ECO:0000313" key="9">
    <source>
        <dbReference type="EMBL" id="PNC19737.1"/>
    </source>
</evidence>
<dbReference type="PROSITE" id="PS50928">
    <property type="entry name" value="ABC_TM1"/>
    <property type="match status" value="1"/>
</dbReference>
<keyword evidence="4 7" id="KW-0812">Transmembrane</keyword>
<feature type="transmembrane region" description="Helical" evidence="7">
    <location>
        <begin position="9"/>
        <end position="29"/>
    </location>
</feature>
<dbReference type="SUPFAM" id="SSF161098">
    <property type="entry name" value="MetI-like"/>
    <property type="match status" value="1"/>
</dbReference>
<organism evidence="9 10">
    <name type="scientific">Akkermansia muciniphila</name>
    <dbReference type="NCBI Taxonomy" id="239935"/>
    <lineage>
        <taxon>Bacteria</taxon>
        <taxon>Pseudomonadati</taxon>
        <taxon>Verrucomicrobiota</taxon>
        <taxon>Verrucomicrobiia</taxon>
        <taxon>Verrucomicrobiales</taxon>
        <taxon>Akkermansiaceae</taxon>
        <taxon>Akkermansia</taxon>
    </lineage>
</organism>
<gene>
    <name evidence="9" type="ORF">CXU22_01625</name>
</gene>
<feature type="transmembrane region" description="Helical" evidence="7">
    <location>
        <begin position="127"/>
        <end position="146"/>
    </location>
</feature>
<comment type="caution">
    <text evidence="9">The sequence shown here is derived from an EMBL/GenBank/DDBJ whole genome shotgun (WGS) entry which is preliminary data.</text>
</comment>
<proteinExistence type="inferred from homology"/>
<evidence type="ECO:0000256" key="4">
    <source>
        <dbReference type="ARBA" id="ARBA00022692"/>
    </source>
</evidence>
<dbReference type="PANTHER" id="PTHR30151">
    <property type="entry name" value="ALKANE SULFONATE ABC TRANSPORTER-RELATED, MEMBRANE SUBUNIT"/>
    <property type="match status" value="1"/>
</dbReference>
<dbReference type="Pfam" id="PF00528">
    <property type="entry name" value="BPD_transp_1"/>
    <property type="match status" value="1"/>
</dbReference>
<dbReference type="EMBL" id="PJKA01000003">
    <property type="protein sequence ID" value="PNC19737.1"/>
    <property type="molecule type" value="Genomic_DNA"/>
</dbReference>
<keyword evidence="3" id="KW-1003">Cell membrane</keyword>
<dbReference type="GO" id="GO:0005886">
    <property type="term" value="C:plasma membrane"/>
    <property type="evidence" value="ECO:0007669"/>
    <property type="project" value="UniProtKB-SubCell"/>
</dbReference>
<evidence type="ECO:0000256" key="3">
    <source>
        <dbReference type="ARBA" id="ARBA00022475"/>
    </source>
</evidence>
<evidence type="ECO:0000313" key="10">
    <source>
        <dbReference type="Proteomes" id="UP000236000"/>
    </source>
</evidence>
<sequence>MNRHKWSKWAAHGCSLVFFILVIWVWQYLSDQKVWKPYLFPSPLEVWEYLRSSFLDGSLEESSWITVKRLVMGYGIGLVMGIPLGMLCSRFQLVQNTLGLVSLGFQALPSVCWVPLATLWFGQTEGAMLFVVIMGTLWSVILATANGMRNVPPIYARAARTMGAGPFYCLIHVTLPASAPFVVSGMKQGWAFAWRSLMAAEIFVPILTGFGLGQLLHYGRELNAMNQVVGIMFVIVVIGLLSDKILFSPLERFLHRRWGTGQA</sequence>
<feature type="transmembrane region" description="Helical" evidence="7">
    <location>
        <begin position="71"/>
        <end position="88"/>
    </location>
</feature>
<dbReference type="PANTHER" id="PTHR30151:SF40">
    <property type="entry name" value="TRANSPORT SYSTEM INTEGRAL MEMBRANE PROTEIN"/>
    <property type="match status" value="1"/>
</dbReference>
<dbReference type="InterPro" id="IPR035906">
    <property type="entry name" value="MetI-like_sf"/>
</dbReference>
<comment type="subcellular location">
    <subcellularLocation>
        <location evidence="1 7">Cell membrane</location>
        <topology evidence="1 7">Multi-pass membrane protein</topology>
    </subcellularLocation>
</comment>
<accession>A0A2N8HG53</accession>
<reference evidence="9 10" key="1">
    <citation type="journal article" date="2017" name="BMC Genomics">
        <title>Genome sequencing of 39 Akkermansia muciniphila isolates reveals its population structure, genomic and functional diverisity, and global distribution in mammalian gut microbiotas.</title>
        <authorList>
            <person name="Guo X."/>
            <person name="Li S."/>
            <person name="Zhang J."/>
            <person name="Wu F."/>
            <person name="Li X."/>
            <person name="Wu D."/>
            <person name="Zhang M."/>
            <person name="Ou Z."/>
            <person name="Jie Z."/>
            <person name="Yan Q."/>
            <person name="Li P."/>
            <person name="Yi J."/>
            <person name="Peng Y."/>
        </authorList>
    </citation>
    <scope>NUCLEOTIDE SEQUENCE [LARGE SCALE GENOMIC DNA]</scope>
    <source>
        <strain evidence="9 10">GP24</strain>
    </source>
</reference>
<dbReference type="Proteomes" id="UP000236000">
    <property type="component" value="Unassembled WGS sequence"/>
</dbReference>
<dbReference type="RefSeq" id="WP_102711887.1">
    <property type="nucleotide sequence ID" value="NZ_PJKA01000003.1"/>
</dbReference>
<dbReference type="AlphaFoldDB" id="A0A2N8HG53"/>
<dbReference type="GO" id="GO:0055085">
    <property type="term" value="P:transmembrane transport"/>
    <property type="evidence" value="ECO:0007669"/>
    <property type="project" value="InterPro"/>
</dbReference>
<dbReference type="Gene3D" id="1.10.3720.10">
    <property type="entry name" value="MetI-like"/>
    <property type="match status" value="1"/>
</dbReference>
<feature type="transmembrane region" description="Helical" evidence="7">
    <location>
        <begin position="100"/>
        <end position="121"/>
    </location>
</feature>